<evidence type="ECO:0008006" key="6">
    <source>
        <dbReference type="Google" id="ProtNLM"/>
    </source>
</evidence>
<comment type="caution">
    <text evidence="2">The sequence shown here is derived from an EMBL/GenBank/DDBJ whole genome shotgun (WGS) entry which is preliminary data.</text>
</comment>
<evidence type="ECO:0000313" key="4">
    <source>
        <dbReference type="Proteomes" id="UP000191039"/>
    </source>
</evidence>
<evidence type="ECO:0000313" key="3">
    <source>
        <dbReference type="EMBL" id="PEG52455.1"/>
    </source>
</evidence>
<keyword evidence="5" id="KW-1185">Reference proteome</keyword>
<sequence length="104" mass="11339">MPDDQQPSEVDPIDAEVVPGEPALVESAPESHQSGHTETGYTEAGVPTFDAVREKIENRYGTALGATELAEQTPEGRSVAEQYEARQQAAAEKLKQIRESMNRD</sequence>
<dbReference type="OrthoDB" id="4377479at2"/>
<reference evidence="2 4" key="1">
    <citation type="submission" date="2016-09" db="EMBL/GenBank/DDBJ databases">
        <title>genome sequences of unsequenced Mycobacteria.</title>
        <authorList>
            <person name="Greninger A.L."/>
            <person name="Jerome K.R."/>
            <person name="Mcnair B."/>
            <person name="Wallis C."/>
            <person name="Fang F."/>
        </authorList>
    </citation>
    <scope>NUCLEOTIDE SEQUENCE [LARGE SCALE GENOMIC DNA]</scope>
    <source>
        <strain evidence="2 4">BM1</strain>
    </source>
</reference>
<evidence type="ECO:0000313" key="2">
    <source>
        <dbReference type="EMBL" id="OPE46404.1"/>
    </source>
</evidence>
<protein>
    <recommendedName>
        <fullName evidence="6">Phage shock protein A</fullName>
    </recommendedName>
</protein>
<reference evidence="3 5" key="2">
    <citation type="submission" date="2017-10" db="EMBL/GenBank/DDBJ databases">
        <title>The new phylogeny of genus Mycobacterium.</title>
        <authorList>
            <person name="Tortoli E."/>
            <person name="Trovato A."/>
            <person name="Cirillo D.M."/>
        </authorList>
    </citation>
    <scope>NUCLEOTIDE SEQUENCE [LARGE SCALE GENOMIC DNA]</scope>
    <source>
        <strain evidence="3 5">IP141170001</strain>
    </source>
</reference>
<organism evidence="2 4">
    <name type="scientific">Mycolicibacterium diernhoferi</name>
    <dbReference type="NCBI Taxonomy" id="1801"/>
    <lineage>
        <taxon>Bacteria</taxon>
        <taxon>Bacillati</taxon>
        <taxon>Actinomycetota</taxon>
        <taxon>Actinomycetes</taxon>
        <taxon>Mycobacteriales</taxon>
        <taxon>Mycobacteriaceae</taxon>
        <taxon>Mycolicibacterium</taxon>
    </lineage>
</organism>
<feature type="compositionally biased region" description="Basic and acidic residues" evidence="1">
    <location>
        <begin position="92"/>
        <end position="104"/>
    </location>
</feature>
<evidence type="ECO:0000256" key="1">
    <source>
        <dbReference type="SAM" id="MobiDB-lite"/>
    </source>
</evidence>
<name>A0A1Q4H573_9MYCO</name>
<feature type="region of interest" description="Disordered" evidence="1">
    <location>
        <begin position="85"/>
        <end position="104"/>
    </location>
</feature>
<dbReference type="STRING" id="1801.BRW64_25985"/>
<feature type="compositionally biased region" description="Polar residues" evidence="1">
    <location>
        <begin position="30"/>
        <end position="40"/>
    </location>
</feature>
<dbReference type="EMBL" id="MIJD01000420">
    <property type="protein sequence ID" value="OPE46404.1"/>
    <property type="molecule type" value="Genomic_DNA"/>
</dbReference>
<evidence type="ECO:0000313" key="5">
    <source>
        <dbReference type="Proteomes" id="UP000220340"/>
    </source>
</evidence>
<dbReference type="Proteomes" id="UP000220340">
    <property type="component" value="Unassembled WGS sequence"/>
</dbReference>
<gene>
    <name evidence="2" type="ORF">BV510_26465</name>
    <name evidence="3" type="ORF">CRI78_21430</name>
</gene>
<dbReference type="RefSeq" id="WP_073859358.1">
    <property type="nucleotide sequence ID" value="NZ_BAAATC010000018.1"/>
</dbReference>
<feature type="region of interest" description="Disordered" evidence="1">
    <location>
        <begin position="20"/>
        <end position="46"/>
    </location>
</feature>
<accession>A0A1Q4H573</accession>
<dbReference type="EMBL" id="PDCR01000031">
    <property type="protein sequence ID" value="PEG52455.1"/>
    <property type="molecule type" value="Genomic_DNA"/>
</dbReference>
<proteinExistence type="predicted"/>
<dbReference type="AlphaFoldDB" id="A0A1Q4H573"/>
<dbReference type="Proteomes" id="UP000191039">
    <property type="component" value="Unassembled WGS sequence"/>
</dbReference>